<comment type="caution">
    <text evidence="15">The sequence shown here is derived from an EMBL/GenBank/DDBJ whole genome shotgun (WGS) entry which is preliminary data.</text>
</comment>
<dbReference type="InterPro" id="IPR031322">
    <property type="entry name" value="Shikimate/glucono_kinase"/>
</dbReference>
<proteinExistence type="inferred from homology"/>
<dbReference type="NCBIfam" id="NF010552">
    <property type="entry name" value="PRK13946.1"/>
    <property type="match status" value="1"/>
</dbReference>
<dbReference type="InterPro" id="IPR030960">
    <property type="entry name" value="DHQS/DOIS_N"/>
</dbReference>
<dbReference type="EC" id="2.7.1.71" evidence="11"/>
<dbReference type="Gene3D" id="3.40.50.300">
    <property type="entry name" value="P-loop containing nucleotide triphosphate hydrolases"/>
    <property type="match status" value="1"/>
</dbReference>
<reference evidence="15 16" key="1">
    <citation type="submission" date="2021-04" db="EMBL/GenBank/DDBJ databases">
        <title>The complete genome sequence of Neokomagataea sp. TBRC 2177.</title>
        <authorList>
            <person name="Charoenyingcharoen P."/>
            <person name="Yukphan P."/>
        </authorList>
    </citation>
    <scope>NUCLEOTIDE SEQUENCE [LARGE SCALE GENOMIC DNA]</scope>
    <source>
        <strain evidence="15 16">TBRC 2177</strain>
    </source>
</reference>
<dbReference type="Gene3D" id="1.20.1090.10">
    <property type="entry name" value="Dehydroquinate synthase-like - alpha domain"/>
    <property type="match status" value="1"/>
</dbReference>
<keyword evidence="11" id="KW-0808">Transferase</keyword>
<comment type="cofactor">
    <cofactor evidence="11">
        <name>Mg(2+)</name>
        <dbReference type="ChEBI" id="CHEBI:18420"/>
    </cofactor>
    <text evidence="11">Binds 1 Mg(2+) ion per subunit.</text>
</comment>
<dbReference type="NCBIfam" id="TIGR01357">
    <property type="entry name" value="aroB"/>
    <property type="match status" value="1"/>
</dbReference>
<comment type="function">
    <text evidence="11">Catalyzes the specific phosphorylation of the 3-hydroxyl group of shikimic acid using ATP as a cosubstrate.</text>
</comment>
<dbReference type="InterPro" id="IPR000623">
    <property type="entry name" value="Shikimate_kinase/TSH1"/>
</dbReference>
<dbReference type="Pfam" id="PF01761">
    <property type="entry name" value="DHQ_synthase"/>
    <property type="match status" value="1"/>
</dbReference>
<keyword evidence="9 12" id="KW-0456">Lyase</keyword>
<dbReference type="Proteomes" id="UP000677812">
    <property type="component" value="Unassembled WGS sequence"/>
</dbReference>
<name>A0ABS5E4N5_9PROT</name>
<keyword evidence="11" id="KW-0460">Magnesium</keyword>
<dbReference type="PANTHER" id="PTHR43622">
    <property type="entry name" value="3-DEHYDROQUINATE SYNTHASE"/>
    <property type="match status" value="1"/>
</dbReference>
<comment type="pathway">
    <text evidence="11">Metabolic intermediate biosynthesis; chorismate biosynthesis; chorismate from D-erythrose 4-phosphate and phosphoenolpyruvate: step 5/7.</text>
</comment>
<feature type="binding site" evidence="12">
    <location>
        <begin position="304"/>
        <end position="308"/>
    </location>
    <ligand>
        <name>NAD(+)</name>
        <dbReference type="ChEBI" id="CHEBI:57540"/>
    </ligand>
</feature>
<evidence type="ECO:0000256" key="2">
    <source>
        <dbReference type="ARBA" id="ARBA00001911"/>
    </source>
</evidence>
<feature type="binding site" evidence="11">
    <location>
        <position position="107"/>
    </location>
    <ligand>
        <name>substrate</name>
    </ligand>
</feature>
<keyword evidence="11" id="KW-0067">ATP-binding</keyword>
<evidence type="ECO:0000256" key="9">
    <source>
        <dbReference type="ARBA" id="ARBA00023239"/>
    </source>
</evidence>
<keyword evidence="5 12" id="KW-0963">Cytoplasm</keyword>
<feature type="domain" description="3-dehydroquinate synthase C-terminal" evidence="14">
    <location>
        <begin position="380"/>
        <end position="531"/>
    </location>
</feature>
<keyword evidence="12" id="KW-0547">Nucleotide-binding</keyword>
<dbReference type="InterPro" id="IPR027417">
    <property type="entry name" value="P-loop_NTPase"/>
</dbReference>
<feature type="binding site" evidence="12">
    <location>
        <position position="350"/>
    </location>
    <ligand>
        <name>NAD(+)</name>
        <dbReference type="ChEBI" id="CHEBI:57540"/>
    </ligand>
</feature>
<dbReference type="Pfam" id="PF24621">
    <property type="entry name" value="DHQS_C"/>
    <property type="match status" value="1"/>
</dbReference>
<keyword evidence="12" id="KW-0479">Metal-binding</keyword>
<dbReference type="SUPFAM" id="SSF56796">
    <property type="entry name" value="Dehydroquinate synthase-like"/>
    <property type="match status" value="1"/>
</dbReference>
<dbReference type="PRINTS" id="PR01100">
    <property type="entry name" value="SHIKIMTKNASE"/>
</dbReference>
<accession>A0ABS5E4N5</accession>
<sequence>MQRTMSSSSSYLHPASLTLPASTMHRIPQRTIVLIGMMGVGKTTIGRRLAQLLGRRFVDADAEIERAAGCSITEIFERHGEAFFRNGERRVITRLLDGAPCVLATGGGAWMNKETRSRIRQRGLSVWLRAPIPVLLKRVHGRHGRPLLATGNPHEILSNLAEQRHPVYAEADLIVDCGDETVEQGVEKLHVALTTWQPPEKVHVALQNHAYDVLIGKDLIERAGRWLAPLLPQKRAVIITDEHVATLHLSRLEAALAETEIRFDTLHVPQGEGSKSLSHYSDLITRVLALGIERHTTIIAFGGGVVGDLAGFIAATALRGLPFVQIPTTLLSQVDSSVGGKTGINSPSGKNLIGAFHQPISVLADSSVLATLPRRERVAGYAEILKAGLISDPELFAWCETHGARVLDGDPQIVAEAVKRACAFKAKVVAHDEREVAAQNGRALLNLGHTFGHAIEAEMGYNGRLLHGEAVSIGLHMAMRLSVELGYAKNSDLDRLDTHLKTLNMPLSIRALSNHFSATTLINNMMRDKKMKNGKIAFILLRGIGKAFTNSDVSLDQVKTLLEEEGCAP</sequence>
<feature type="binding site" evidence="11">
    <location>
        <position position="61"/>
    </location>
    <ligand>
        <name>substrate</name>
    </ligand>
</feature>
<keyword evidence="8 12" id="KW-0057">Aromatic amino acid biosynthesis</keyword>
<comment type="catalytic activity">
    <reaction evidence="1 12">
        <text>7-phospho-2-dehydro-3-deoxy-D-arabino-heptonate = 3-dehydroquinate + phosphate</text>
        <dbReference type="Rhea" id="RHEA:21968"/>
        <dbReference type="ChEBI" id="CHEBI:32364"/>
        <dbReference type="ChEBI" id="CHEBI:43474"/>
        <dbReference type="ChEBI" id="CHEBI:58394"/>
        <dbReference type="EC" id="4.2.3.4"/>
    </reaction>
</comment>
<dbReference type="InterPro" id="IPR056179">
    <property type="entry name" value="DHQS_C"/>
</dbReference>
<dbReference type="SUPFAM" id="SSF52540">
    <property type="entry name" value="P-loop containing nucleoside triphosphate hydrolases"/>
    <property type="match status" value="1"/>
</dbReference>
<dbReference type="Pfam" id="PF01202">
    <property type="entry name" value="SKI"/>
    <property type="match status" value="1"/>
</dbReference>
<dbReference type="HAMAP" id="MF_00110">
    <property type="entry name" value="DHQ_synthase"/>
    <property type="match status" value="1"/>
</dbReference>
<evidence type="ECO:0000256" key="5">
    <source>
        <dbReference type="ARBA" id="ARBA00022490"/>
    </source>
</evidence>
<dbReference type="InterPro" id="IPR016037">
    <property type="entry name" value="DHQ_synth_AroB"/>
</dbReference>
<gene>
    <name evidence="12 15" type="primary">aroB</name>
    <name evidence="11" type="synonym">aroK</name>
    <name evidence="15" type="ORF">KB213_01715</name>
</gene>
<keyword evidence="10" id="KW-0511">Multifunctional enzyme</keyword>
<keyword evidence="12" id="KW-0862">Zinc</keyword>
<feature type="binding site" evidence="12">
    <location>
        <position position="449"/>
    </location>
    <ligand>
        <name>Zn(2+)</name>
        <dbReference type="ChEBI" id="CHEBI:29105"/>
    </ligand>
</feature>
<dbReference type="InterPro" id="IPR050071">
    <property type="entry name" value="Dehydroquinate_synthase"/>
</dbReference>
<evidence type="ECO:0000256" key="10">
    <source>
        <dbReference type="ARBA" id="ARBA00023268"/>
    </source>
</evidence>
<dbReference type="HAMAP" id="MF_00109">
    <property type="entry name" value="Shikimate_kinase"/>
    <property type="match status" value="1"/>
</dbReference>
<dbReference type="CDD" id="cd08195">
    <property type="entry name" value="DHQS"/>
    <property type="match status" value="1"/>
</dbReference>
<evidence type="ECO:0000256" key="12">
    <source>
        <dbReference type="HAMAP-Rule" id="MF_00110"/>
    </source>
</evidence>
<comment type="similarity">
    <text evidence="12">Belongs to the sugar phosphate cyclases superfamily. Dehydroquinate synthase family.</text>
</comment>
<comment type="subcellular location">
    <subcellularLocation>
        <location evidence="12">Cytoplasm</location>
    </subcellularLocation>
</comment>
<feature type="binding site" evidence="11">
    <location>
        <position position="164"/>
    </location>
    <ligand>
        <name>substrate</name>
    </ligand>
</feature>
<evidence type="ECO:0000256" key="3">
    <source>
        <dbReference type="ARBA" id="ARBA00003485"/>
    </source>
</evidence>
<comment type="cofactor">
    <cofactor evidence="12">
        <name>Co(2+)</name>
        <dbReference type="ChEBI" id="CHEBI:48828"/>
    </cofactor>
    <cofactor evidence="12">
        <name>Zn(2+)</name>
        <dbReference type="ChEBI" id="CHEBI:29105"/>
    </cofactor>
    <text evidence="12">Binds 1 divalent metal cation per subunit. Can use either Co(2+) or Zn(2+).</text>
</comment>
<feature type="binding site" evidence="12">
    <location>
        <position position="383"/>
    </location>
    <ligand>
        <name>Zn(2+)</name>
        <dbReference type="ChEBI" id="CHEBI:29105"/>
    </ligand>
</feature>
<feature type="binding site" evidence="12">
    <location>
        <begin position="328"/>
        <end position="329"/>
    </location>
    <ligand>
        <name>NAD(+)</name>
        <dbReference type="ChEBI" id="CHEBI:57540"/>
    </ligand>
</feature>
<feature type="binding site" evidence="11">
    <location>
        <position position="145"/>
    </location>
    <ligand>
        <name>ATP</name>
        <dbReference type="ChEBI" id="CHEBI:30616"/>
    </ligand>
</feature>
<keyword evidence="6 12" id="KW-0028">Amino-acid biosynthesis</keyword>
<evidence type="ECO:0000256" key="8">
    <source>
        <dbReference type="ARBA" id="ARBA00023141"/>
    </source>
</evidence>
<protein>
    <recommendedName>
        <fullName evidence="11 12">Multifunctional fusion protein</fullName>
    </recommendedName>
    <domain>
        <recommendedName>
            <fullName evidence="11">Shikimate kinase</fullName>
            <shortName evidence="11">SK</shortName>
            <ecNumber evidence="11">2.7.1.71</ecNumber>
        </recommendedName>
    </domain>
    <domain>
        <recommendedName>
            <fullName evidence="12">3-dehydroquinate synthase</fullName>
            <shortName evidence="12">DHQS</shortName>
            <ecNumber evidence="12">4.2.3.4</ecNumber>
        </recommendedName>
    </domain>
</protein>
<keyword evidence="11" id="KW-0418">Kinase</keyword>
<dbReference type="EMBL" id="JAGRQH010000001">
    <property type="protein sequence ID" value="MBR0558781.1"/>
    <property type="molecule type" value="Genomic_DNA"/>
</dbReference>
<keyword evidence="12" id="KW-0170">Cobalt</keyword>
<comment type="cofactor">
    <cofactor evidence="2 12">
        <name>NAD(+)</name>
        <dbReference type="ChEBI" id="CHEBI:57540"/>
    </cofactor>
</comment>
<feature type="binding site" evidence="11">
    <location>
        <position position="85"/>
    </location>
    <ligand>
        <name>substrate</name>
    </ligand>
</feature>
<evidence type="ECO:0000256" key="1">
    <source>
        <dbReference type="ARBA" id="ARBA00001393"/>
    </source>
</evidence>
<keyword evidence="16" id="KW-1185">Reference proteome</keyword>
<evidence type="ECO:0000313" key="15">
    <source>
        <dbReference type="EMBL" id="MBR0558781.1"/>
    </source>
</evidence>
<evidence type="ECO:0000256" key="7">
    <source>
        <dbReference type="ARBA" id="ARBA00023027"/>
    </source>
</evidence>
<feature type="binding site" evidence="11">
    <location>
        <position position="43"/>
    </location>
    <ligand>
        <name>Mg(2+)</name>
        <dbReference type="ChEBI" id="CHEBI:18420"/>
    </ligand>
</feature>
<dbReference type="PANTHER" id="PTHR43622:SF7">
    <property type="entry name" value="3-DEHYDROQUINATE SYNTHASE, CHLOROPLASTIC"/>
    <property type="match status" value="1"/>
</dbReference>
<evidence type="ECO:0000259" key="13">
    <source>
        <dbReference type="Pfam" id="PF01761"/>
    </source>
</evidence>
<feature type="binding site" evidence="11">
    <location>
        <begin position="39"/>
        <end position="44"/>
    </location>
    <ligand>
        <name>ATP</name>
        <dbReference type="ChEBI" id="CHEBI:30616"/>
    </ligand>
</feature>
<feature type="binding site" evidence="12">
    <location>
        <position position="341"/>
    </location>
    <ligand>
        <name>NAD(+)</name>
        <dbReference type="ChEBI" id="CHEBI:57540"/>
    </ligand>
</feature>
<comment type="similarity">
    <text evidence="11">Belongs to the shikimate kinase family.</text>
</comment>
<comment type="subunit">
    <text evidence="11">Monomer.</text>
</comment>
<comment type="catalytic activity">
    <reaction evidence="11">
        <text>shikimate + ATP = 3-phosphoshikimate + ADP + H(+)</text>
        <dbReference type="Rhea" id="RHEA:13121"/>
        <dbReference type="ChEBI" id="CHEBI:15378"/>
        <dbReference type="ChEBI" id="CHEBI:30616"/>
        <dbReference type="ChEBI" id="CHEBI:36208"/>
        <dbReference type="ChEBI" id="CHEBI:145989"/>
        <dbReference type="ChEBI" id="CHEBI:456216"/>
        <dbReference type="EC" id="2.7.1.71"/>
    </reaction>
</comment>
<dbReference type="EC" id="4.2.3.4" evidence="12"/>
<feature type="binding site" evidence="12">
    <location>
        <position position="467"/>
    </location>
    <ligand>
        <name>Zn(2+)</name>
        <dbReference type="ChEBI" id="CHEBI:29105"/>
    </ligand>
</feature>
<comment type="function">
    <text evidence="3 12">Catalyzes the conversion of 3-deoxy-D-arabino-heptulosonate 7-phosphate (DAHP) to dehydroquinate (DHQ).</text>
</comment>
<dbReference type="Gene3D" id="3.40.50.1970">
    <property type="match status" value="1"/>
</dbReference>
<organism evidence="15 16">
    <name type="scientific">Neokomagataea anthophila</name>
    <dbReference type="NCBI Taxonomy" id="2826925"/>
    <lineage>
        <taxon>Bacteria</taxon>
        <taxon>Pseudomonadati</taxon>
        <taxon>Pseudomonadota</taxon>
        <taxon>Alphaproteobacteria</taxon>
        <taxon>Acetobacterales</taxon>
        <taxon>Acetobacteraceae</taxon>
        <taxon>Neokomagataea</taxon>
    </lineage>
</organism>
<evidence type="ECO:0000313" key="16">
    <source>
        <dbReference type="Proteomes" id="UP000677812"/>
    </source>
</evidence>
<evidence type="ECO:0000259" key="14">
    <source>
        <dbReference type="Pfam" id="PF24621"/>
    </source>
</evidence>
<keyword evidence="7 12" id="KW-0520">NAD</keyword>
<comment type="pathway">
    <text evidence="4 12">Metabolic intermediate biosynthesis; chorismate biosynthesis; chorismate from D-erythrose 4-phosphate and phosphoenolpyruvate: step 2/7.</text>
</comment>
<dbReference type="CDD" id="cd00464">
    <property type="entry name" value="SK"/>
    <property type="match status" value="1"/>
</dbReference>
<dbReference type="GO" id="GO:0003856">
    <property type="term" value="F:3-dehydroquinate synthase activity"/>
    <property type="evidence" value="ECO:0007669"/>
    <property type="project" value="UniProtKB-EC"/>
</dbReference>
<evidence type="ECO:0000256" key="6">
    <source>
        <dbReference type="ARBA" id="ARBA00022605"/>
    </source>
</evidence>
<evidence type="ECO:0000256" key="11">
    <source>
        <dbReference type="HAMAP-Rule" id="MF_00109"/>
    </source>
</evidence>
<feature type="domain" description="3-dehydroquinate synthase N-terminal" evidence="13">
    <location>
        <begin position="266"/>
        <end position="376"/>
    </location>
</feature>
<evidence type="ECO:0000256" key="4">
    <source>
        <dbReference type="ARBA" id="ARBA00004661"/>
    </source>
</evidence>
<comment type="caution">
    <text evidence="12">Lacks conserved residue(s) required for the propagation of feature annotation.</text>
</comment>